<evidence type="ECO:0000313" key="11">
    <source>
        <dbReference type="EMBL" id="SCG53880.1"/>
    </source>
</evidence>
<keyword evidence="7" id="KW-0406">Ion transport</keyword>
<evidence type="ECO:0000256" key="6">
    <source>
        <dbReference type="ARBA" id="ARBA00022989"/>
    </source>
</evidence>
<feature type="transmembrane region" description="Helical" evidence="9">
    <location>
        <begin position="310"/>
        <end position="331"/>
    </location>
</feature>
<organism evidence="11 12">
    <name type="scientific">Micromonospora siamensis</name>
    <dbReference type="NCBI Taxonomy" id="299152"/>
    <lineage>
        <taxon>Bacteria</taxon>
        <taxon>Bacillati</taxon>
        <taxon>Actinomycetota</taxon>
        <taxon>Actinomycetes</taxon>
        <taxon>Micromonosporales</taxon>
        <taxon>Micromonosporaceae</taxon>
        <taxon>Micromonospora</taxon>
    </lineage>
</organism>
<evidence type="ECO:0000256" key="4">
    <source>
        <dbReference type="ARBA" id="ARBA00022475"/>
    </source>
</evidence>
<name>A0A1C5I6G2_9ACTN</name>
<feature type="transmembrane region" description="Helical" evidence="9">
    <location>
        <begin position="338"/>
        <end position="355"/>
    </location>
</feature>
<evidence type="ECO:0000256" key="9">
    <source>
        <dbReference type="SAM" id="Phobius"/>
    </source>
</evidence>
<dbReference type="Gene3D" id="1.20.1530.20">
    <property type="match status" value="1"/>
</dbReference>
<keyword evidence="4" id="KW-1003">Cell membrane</keyword>
<keyword evidence="5 9" id="KW-0812">Transmembrane</keyword>
<reference evidence="11 12" key="1">
    <citation type="submission" date="2016-06" db="EMBL/GenBank/DDBJ databases">
        <authorList>
            <person name="Kjaerup R.B."/>
            <person name="Dalgaard T.S."/>
            <person name="Juul-Madsen H.R."/>
        </authorList>
    </citation>
    <scope>NUCLEOTIDE SEQUENCE [LARGE SCALE GENOMIC DNA]</scope>
    <source>
        <strain evidence="11 12">DSM 45097</strain>
    </source>
</reference>
<feature type="domain" description="Cation/H+ exchanger transmembrane" evidence="10">
    <location>
        <begin position="15"/>
        <end position="387"/>
    </location>
</feature>
<evidence type="ECO:0000313" key="12">
    <source>
        <dbReference type="Proteomes" id="UP000198210"/>
    </source>
</evidence>
<dbReference type="InterPro" id="IPR038770">
    <property type="entry name" value="Na+/solute_symporter_sf"/>
</dbReference>
<dbReference type="PANTHER" id="PTHR32507:SF8">
    <property type="entry name" value="CNH1P"/>
    <property type="match status" value="1"/>
</dbReference>
<dbReference type="PANTHER" id="PTHR32507">
    <property type="entry name" value="NA(+)/H(+) ANTIPORTER 1"/>
    <property type="match status" value="1"/>
</dbReference>
<comment type="subcellular location">
    <subcellularLocation>
        <location evidence="1">Cell membrane</location>
        <topology evidence="1">Multi-pass membrane protein</topology>
    </subcellularLocation>
</comment>
<feature type="transmembrane region" description="Helical" evidence="9">
    <location>
        <begin position="6"/>
        <end position="22"/>
    </location>
</feature>
<evidence type="ECO:0000256" key="2">
    <source>
        <dbReference type="ARBA" id="ARBA00022448"/>
    </source>
</evidence>
<feature type="transmembrane region" description="Helical" evidence="9">
    <location>
        <begin position="226"/>
        <end position="245"/>
    </location>
</feature>
<dbReference type="Pfam" id="PF00999">
    <property type="entry name" value="Na_H_Exchanger"/>
    <property type="match status" value="1"/>
</dbReference>
<keyword evidence="3" id="KW-0050">Antiport</keyword>
<evidence type="ECO:0000256" key="7">
    <source>
        <dbReference type="ARBA" id="ARBA00023065"/>
    </source>
</evidence>
<feature type="transmembrane region" description="Helical" evidence="9">
    <location>
        <begin position="367"/>
        <end position="385"/>
    </location>
</feature>
<dbReference type="Proteomes" id="UP000198210">
    <property type="component" value="Chromosome I"/>
</dbReference>
<dbReference type="GO" id="GO:0015297">
    <property type="term" value="F:antiporter activity"/>
    <property type="evidence" value="ECO:0007669"/>
    <property type="project" value="UniProtKB-KW"/>
</dbReference>
<evidence type="ECO:0000259" key="10">
    <source>
        <dbReference type="Pfam" id="PF00999"/>
    </source>
</evidence>
<evidence type="ECO:0000256" key="3">
    <source>
        <dbReference type="ARBA" id="ARBA00022449"/>
    </source>
</evidence>
<feature type="transmembrane region" description="Helical" evidence="9">
    <location>
        <begin position="192"/>
        <end position="214"/>
    </location>
</feature>
<evidence type="ECO:0000256" key="8">
    <source>
        <dbReference type="ARBA" id="ARBA00023136"/>
    </source>
</evidence>
<dbReference type="GO" id="GO:1902600">
    <property type="term" value="P:proton transmembrane transport"/>
    <property type="evidence" value="ECO:0007669"/>
    <property type="project" value="InterPro"/>
</dbReference>
<feature type="transmembrane region" description="Helical" evidence="9">
    <location>
        <begin position="34"/>
        <end position="53"/>
    </location>
</feature>
<evidence type="ECO:0000256" key="1">
    <source>
        <dbReference type="ARBA" id="ARBA00004651"/>
    </source>
</evidence>
<protein>
    <submittedName>
        <fullName evidence="11">NhaP-type Na+/H+ or K+/H+ antiporter</fullName>
    </submittedName>
</protein>
<evidence type="ECO:0000256" key="5">
    <source>
        <dbReference type="ARBA" id="ARBA00022692"/>
    </source>
</evidence>
<keyword evidence="8 9" id="KW-0472">Membrane</keyword>
<sequence length="403" mass="42324">MDPLLLSYALVGVLAVLLAFWSSAIRRTVLTEPLLALGLGVLAGPVLGLIDVADRLGYELTREVSRALLAVSLMAVALRFPIAAYRAVRRPVLVLLSAGMVGMAVVTAGLSGWLLGVPLAVAALLGSCLAPTDPVLASSIVSGGPAERQLPARLRQVLSGESGGNDGLAFPLVVLALAGVGARPWGDEVRSALWGVVGAVLAGVVLGWLAGHAVRAASRRETLDRGSLVIFAVLLGIAALGVARALDTDGILAAFVTGLAYNAVIGDQPRAAEQKLDDSLTRYLVLPLFFLLGVELPWRDWIDAGWRLPLFAVAVLLLRRLPVVLALRIPLGLGWRDLLFLGWFGPIGVSALFYLTFSRDEGAHDPLLWTAGSLVVALSTLVHGVTAMPGRRWYAAAGPPAEH</sequence>
<dbReference type="EMBL" id="LT607751">
    <property type="protein sequence ID" value="SCG53880.1"/>
    <property type="molecule type" value="Genomic_DNA"/>
</dbReference>
<feature type="transmembrane region" description="Helical" evidence="9">
    <location>
        <begin position="92"/>
        <end position="115"/>
    </location>
</feature>
<feature type="transmembrane region" description="Helical" evidence="9">
    <location>
        <begin position="280"/>
        <end position="298"/>
    </location>
</feature>
<keyword evidence="2" id="KW-0813">Transport</keyword>
<accession>A0A1C5I6G2</accession>
<dbReference type="InterPro" id="IPR006153">
    <property type="entry name" value="Cation/H_exchanger_TM"/>
</dbReference>
<feature type="transmembrane region" description="Helical" evidence="9">
    <location>
        <begin position="251"/>
        <end position="268"/>
    </location>
</feature>
<gene>
    <name evidence="11" type="ORF">GA0074704_2995</name>
</gene>
<proteinExistence type="predicted"/>
<feature type="transmembrane region" description="Helical" evidence="9">
    <location>
        <begin position="65"/>
        <end position="85"/>
    </location>
</feature>
<dbReference type="RefSeq" id="WP_088971074.1">
    <property type="nucleotide sequence ID" value="NZ_JBHLYF010000018.1"/>
</dbReference>
<dbReference type="AlphaFoldDB" id="A0A1C5I6G2"/>
<keyword evidence="6 9" id="KW-1133">Transmembrane helix</keyword>
<keyword evidence="12" id="KW-1185">Reference proteome</keyword>
<dbReference type="GO" id="GO:0005886">
    <property type="term" value="C:plasma membrane"/>
    <property type="evidence" value="ECO:0007669"/>
    <property type="project" value="UniProtKB-SubCell"/>
</dbReference>